<evidence type="ECO:0000313" key="3">
    <source>
        <dbReference type="EMBL" id="CAA9372207.1"/>
    </source>
</evidence>
<dbReference type="Pfam" id="PF01370">
    <property type="entry name" value="Epimerase"/>
    <property type="match status" value="1"/>
</dbReference>
<gene>
    <name evidence="3" type="ORF">AVDCRST_MAG21-1111</name>
</gene>
<dbReference type="InterPro" id="IPR036291">
    <property type="entry name" value="NAD(P)-bd_dom_sf"/>
</dbReference>
<evidence type="ECO:0000259" key="2">
    <source>
        <dbReference type="Pfam" id="PF01370"/>
    </source>
</evidence>
<sequence length="324" mass="33476">MTLQPASPRPVTGLQVLVTGGSGFIGRHVVTQLTGAGHTVTVADRQAFPDRSVPTVVGDLCEPSVREEAVATGTEAIVHLAAATSVLGSIERPGQVYRINVEATADLLELARRRGVPTVVLASTNAVVGDVGHRIISEDLPLTPLTPYGATKAAAEMMLSGYAGAYGIRAPALRLTNVYGPGMAGKDSFVPRLLRAAAAGEGVEIYGDGEQRRDLVHVADVARAFASAVAEWPSGPVIVGGSRSYTVNEITQAARAATGLPITATTVPAKPGEMPAVVVDIARARSRGYLPSVSLVEGLRSAWADFVPVADAEAGEQGMVDARA</sequence>
<dbReference type="AlphaFoldDB" id="A0A6J4MY01"/>
<reference evidence="3" key="1">
    <citation type="submission" date="2020-02" db="EMBL/GenBank/DDBJ databases">
        <authorList>
            <person name="Meier V. D."/>
        </authorList>
    </citation>
    <scope>NUCLEOTIDE SEQUENCE</scope>
    <source>
        <strain evidence="3">AVDCRST_MAG21</strain>
    </source>
</reference>
<dbReference type="PROSITE" id="PS00061">
    <property type="entry name" value="ADH_SHORT"/>
    <property type="match status" value="1"/>
</dbReference>
<dbReference type="EC" id="5.1.3.2" evidence="3"/>
<dbReference type="GO" id="GO:0003978">
    <property type="term" value="F:UDP-glucose 4-epimerase activity"/>
    <property type="evidence" value="ECO:0007669"/>
    <property type="project" value="UniProtKB-EC"/>
</dbReference>
<dbReference type="EMBL" id="CADCUL010000091">
    <property type="protein sequence ID" value="CAA9372207.1"/>
    <property type="molecule type" value="Genomic_DNA"/>
</dbReference>
<dbReference type="InterPro" id="IPR001509">
    <property type="entry name" value="Epimerase_deHydtase"/>
</dbReference>
<feature type="domain" description="NAD-dependent epimerase/dehydratase" evidence="2">
    <location>
        <begin position="16"/>
        <end position="231"/>
    </location>
</feature>
<dbReference type="SUPFAM" id="SSF51735">
    <property type="entry name" value="NAD(P)-binding Rossmann-fold domains"/>
    <property type="match status" value="1"/>
</dbReference>
<name>A0A6J4MY01_9ACTN</name>
<dbReference type="Gene3D" id="3.40.50.720">
    <property type="entry name" value="NAD(P)-binding Rossmann-like Domain"/>
    <property type="match status" value="1"/>
</dbReference>
<evidence type="ECO:0000256" key="1">
    <source>
        <dbReference type="ARBA" id="ARBA00007637"/>
    </source>
</evidence>
<proteinExistence type="inferred from homology"/>
<organism evidence="3">
    <name type="scientific">uncultured Nocardioidaceae bacterium</name>
    <dbReference type="NCBI Taxonomy" id="253824"/>
    <lineage>
        <taxon>Bacteria</taxon>
        <taxon>Bacillati</taxon>
        <taxon>Actinomycetota</taxon>
        <taxon>Actinomycetes</taxon>
        <taxon>Propionibacteriales</taxon>
        <taxon>Nocardioidaceae</taxon>
        <taxon>environmental samples</taxon>
    </lineage>
</organism>
<comment type="similarity">
    <text evidence="1">Belongs to the NAD(P)-dependent epimerase/dehydratase family.</text>
</comment>
<protein>
    <submittedName>
        <fullName evidence="3">UDP-glucose 4-epimerase</fullName>
        <ecNumber evidence="3">5.1.3.2</ecNumber>
    </submittedName>
</protein>
<dbReference type="InterPro" id="IPR020904">
    <property type="entry name" value="Sc_DH/Rdtase_CS"/>
</dbReference>
<accession>A0A6J4MY01</accession>
<keyword evidence="3" id="KW-0413">Isomerase</keyword>
<dbReference type="PANTHER" id="PTHR43000">
    <property type="entry name" value="DTDP-D-GLUCOSE 4,6-DEHYDRATASE-RELATED"/>
    <property type="match status" value="1"/>
</dbReference>